<evidence type="ECO:0000256" key="1">
    <source>
        <dbReference type="SAM" id="MobiDB-lite"/>
    </source>
</evidence>
<reference evidence="4" key="1">
    <citation type="journal article" date="2009" name="Nature">
        <title>Genome sequence and analysis of the Irish potato famine pathogen Phytophthora infestans.</title>
        <authorList>
            <consortium name="The Broad Institute Genome Sequencing Platform"/>
            <person name="Haas B.J."/>
            <person name="Kamoun S."/>
            <person name="Zody M.C."/>
            <person name="Jiang R.H."/>
            <person name="Handsaker R.E."/>
            <person name="Cano L.M."/>
            <person name="Grabherr M."/>
            <person name="Kodira C.D."/>
            <person name="Raffaele S."/>
            <person name="Torto-Alalibo T."/>
            <person name="Bozkurt T.O."/>
            <person name="Ah-Fong A.M."/>
            <person name="Alvarado L."/>
            <person name="Anderson V.L."/>
            <person name="Armstrong M.R."/>
            <person name="Avrova A."/>
            <person name="Baxter L."/>
            <person name="Beynon J."/>
            <person name="Boevink P.C."/>
            <person name="Bollmann S.R."/>
            <person name="Bos J.I."/>
            <person name="Bulone V."/>
            <person name="Cai G."/>
            <person name="Cakir C."/>
            <person name="Carrington J.C."/>
            <person name="Chawner M."/>
            <person name="Conti L."/>
            <person name="Costanzo S."/>
            <person name="Ewan R."/>
            <person name="Fahlgren N."/>
            <person name="Fischbach M.A."/>
            <person name="Fugelstad J."/>
            <person name="Gilroy E.M."/>
            <person name="Gnerre S."/>
            <person name="Green P.J."/>
            <person name="Grenville-Briggs L.J."/>
            <person name="Griffith J."/>
            <person name="Grunwald N.J."/>
            <person name="Horn K."/>
            <person name="Horner N.R."/>
            <person name="Hu C.H."/>
            <person name="Huitema E."/>
            <person name="Jeong D.H."/>
            <person name="Jones A.M."/>
            <person name="Jones J.D."/>
            <person name="Jones R.W."/>
            <person name="Karlsson E.K."/>
            <person name="Kunjeti S.G."/>
            <person name="Lamour K."/>
            <person name="Liu Z."/>
            <person name="Ma L."/>
            <person name="Maclean D."/>
            <person name="Chibucos M.C."/>
            <person name="McDonald H."/>
            <person name="McWalters J."/>
            <person name="Meijer H.J."/>
            <person name="Morgan W."/>
            <person name="Morris P.F."/>
            <person name="Munro C.A."/>
            <person name="O'Neill K."/>
            <person name="Ospina-Giraldo M."/>
            <person name="Pinzon A."/>
            <person name="Pritchard L."/>
            <person name="Ramsahoye B."/>
            <person name="Ren Q."/>
            <person name="Restrepo S."/>
            <person name="Roy S."/>
            <person name="Sadanandom A."/>
            <person name="Savidor A."/>
            <person name="Schornack S."/>
            <person name="Schwartz D.C."/>
            <person name="Schumann U.D."/>
            <person name="Schwessinger B."/>
            <person name="Seyer L."/>
            <person name="Sharpe T."/>
            <person name="Silvar C."/>
            <person name="Song J."/>
            <person name="Studholme D.J."/>
            <person name="Sykes S."/>
            <person name="Thines M."/>
            <person name="van de Vondervoort P.J."/>
            <person name="Phuntumart V."/>
            <person name="Wawra S."/>
            <person name="Weide R."/>
            <person name="Win J."/>
            <person name="Young C."/>
            <person name="Zhou S."/>
            <person name="Fry W."/>
            <person name="Meyers B.C."/>
            <person name="van West P."/>
            <person name="Ristaino J."/>
            <person name="Govers F."/>
            <person name="Birch P.R."/>
            <person name="Whisson S.C."/>
            <person name="Judelson H.S."/>
            <person name="Nusbaum C."/>
        </authorList>
    </citation>
    <scope>NUCLEOTIDE SEQUENCE [LARGE SCALE GENOMIC DNA]</scope>
    <source>
        <strain evidence="4">T30-4</strain>
    </source>
</reference>
<dbReference type="InParanoid" id="D0NM63"/>
<sequence length="144" mass="15501">MPLYKMFLMAIMAILASAMAFDGKDAILRDSLAVGGSPGNTDSLTFPTRLLRSTKLSEDEEVRVGLLPFKEPKSLKLLKLASEGQSAPSAFAKLQLANGKGNVISKSGFGTCSSTSERSPTKTTGKRQHLRFSQSTTRTQRCSV</sequence>
<dbReference type="Proteomes" id="UP000006643">
    <property type="component" value="Unassembled WGS sequence"/>
</dbReference>
<dbReference type="GeneID" id="9462085"/>
<feature type="region of interest" description="Disordered" evidence="1">
    <location>
        <begin position="108"/>
        <end position="144"/>
    </location>
</feature>
<feature type="non-terminal residue" evidence="3">
    <location>
        <position position="144"/>
    </location>
</feature>
<organism evidence="3 4">
    <name type="scientific">Phytophthora infestans (strain T30-4)</name>
    <name type="common">Potato late blight agent</name>
    <dbReference type="NCBI Taxonomy" id="403677"/>
    <lineage>
        <taxon>Eukaryota</taxon>
        <taxon>Sar</taxon>
        <taxon>Stramenopiles</taxon>
        <taxon>Oomycota</taxon>
        <taxon>Peronosporomycetes</taxon>
        <taxon>Peronosporales</taxon>
        <taxon>Peronosporaceae</taxon>
        <taxon>Phytophthora</taxon>
    </lineage>
</organism>
<accession>D0NM63</accession>
<keyword evidence="4" id="KW-1185">Reference proteome</keyword>
<name>D0NM63_PHYIT</name>
<dbReference type="OrthoDB" id="10394217at2759"/>
<gene>
    <name evidence="3" type="ORF">PITG_23000</name>
</gene>
<evidence type="ECO:0000313" key="3">
    <source>
        <dbReference type="EMBL" id="EEY60784.1"/>
    </source>
</evidence>
<protein>
    <submittedName>
        <fullName evidence="3">Secreted RxLR effector peptide protein, putative</fullName>
    </submittedName>
</protein>
<proteinExistence type="predicted"/>
<dbReference type="AlphaFoldDB" id="D0NM63"/>
<feature type="signal peptide" evidence="2">
    <location>
        <begin position="1"/>
        <end position="18"/>
    </location>
</feature>
<evidence type="ECO:0000313" key="4">
    <source>
        <dbReference type="Proteomes" id="UP000006643"/>
    </source>
</evidence>
<dbReference type="KEGG" id="pif:PITG_23000"/>
<dbReference type="HOGENOM" id="CLU_1800226_0_0_1"/>
<dbReference type="RefSeq" id="XP_002899730.1">
    <property type="nucleotide sequence ID" value="XM_002899684.2"/>
</dbReference>
<keyword evidence="2" id="KW-0732">Signal</keyword>
<dbReference type="EMBL" id="DS028146">
    <property type="protein sequence ID" value="EEY60784.1"/>
    <property type="molecule type" value="Genomic_DNA"/>
</dbReference>
<feature type="compositionally biased region" description="Polar residues" evidence="1">
    <location>
        <begin position="108"/>
        <end position="123"/>
    </location>
</feature>
<feature type="chain" id="PRO_5003012864" evidence="2">
    <location>
        <begin position="19"/>
        <end position="144"/>
    </location>
</feature>
<feature type="compositionally biased region" description="Polar residues" evidence="1">
    <location>
        <begin position="131"/>
        <end position="144"/>
    </location>
</feature>
<evidence type="ECO:0000256" key="2">
    <source>
        <dbReference type="SAM" id="SignalP"/>
    </source>
</evidence>
<dbReference type="VEuPathDB" id="FungiDB:PITG_23000"/>